<evidence type="ECO:0000256" key="4">
    <source>
        <dbReference type="ARBA" id="ARBA00022989"/>
    </source>
</evidence>
<feature type="transmembrane region" description="Helical" evidence="7">
    <location>
        <begin position="356"/>
        <end position="375"/>
    </location>
</feature>
<feature type="compositionally biased region" description="Polar residues" evidence="6">
    <location>
        <begin position="14"/>
        <end position="30"/>
    </location>
</feature>
<gene>
    <name evidence="9" type="ORF">ASPSYDRAFT_133586</name>
</gene>
<feature type="transmembrane region" description="Helical" evidence="7">
    <location>
        <begin position="445"/>
        <end position="470"/>
    </location>
</feature>
<sequence>MITDEQQQRDKELSQSGVTQQHFTEDTGLSTWKDDPRNPYNWPPAKKNSIFFVLLMTILNSCVGSSLPSNGIPFIKKEFGVESQSQEALPNSCYLIGYVFGPLVWAPMSEQQGRRFLTIGTFFLFTIFTMACGLSRNWATLLVLRLLSGIFASGPIAVVTGVLADIFQDARARGRAVALYMVATSFGPLLGPIISGFASTELGWRWSFWIATMLAGATLLPLLFLPETHGKLLRRKYQGPDDSAPRTRQKGDRRKYIKTVLLRPLHMLLFEPIVTASSAYLALVYGIFYMSFQAYPIIFQNIYRMSPGICGLAYLPIGAGCLLFLPVFWLYDNYLLHLERVGNTWYNKNKEGCRRLPLACLGGPLFAASLFWLGWSASESVPFAAPMLAGVPFGFGFICIFIALMNVLTDSYEIYAASANAASSCSRSLLATVLPLATTPMFTDLGVPGACSLLGGLSALMSVIPFIFIWKLKEIKQRSKFCNMLKEEKNRAQLG</sequence>
<dbReference type="PROSITE" id="PS50850">
    <property type="entry name" value="MFS"/>
    <property type="match status" value="1"/>
</dbReference>
<dbReference type="FunFam" id="1.20.1250.20:FF:000082">
    <property type="entry name" value="MFS multidrug transporter, putative"/>
    <property type="match status" value="1"/>
</dbReference>
<evidence type="ECO:0000256" key="2">
    <source>
        <dbReference type="ARBA" id="ARBA00008335"/>
    </source>
</evidence>
<organism evidence="9 10">
    <name type="scientific">Aspergillus sydowii CBS 593.65</name>
    <dbReference type="NCBI Taxonomy" id="1036612"/>
    <lineage>
        <taxon>Eukaryota</taxon>
        <taxon>Fungi</taxon>
        <taxon>Dikarya</taxon>
        <taxon>Ascomycota</taxon>
        <taxon>Pezizomycotina</taxon>
        <taxon>Eurotiomycetes</taxon>
        <taxon>Eurotiomycetidae</taxon>
        <taxon>Eurotiales</taxon>
        <taxon>Aspergillaceae</taxon>
        <taxon>Aspergillus</taxon>
        <taxon>Aspergillus subgen. Nidulantes</taxon>
    </lineage>
</organism>
<evidence type="ECO:0000259" key="8">
    <source>
        <dbReference type="PROSITE" id="PS50850"/>
    </source>
</evidence>
<keyword evidence="4 7" id="KW-1133">Transmembrane helix</keyword>
<dbReference type="GO" id="GO:0005886">
    <property type="term" value="C:plasma membrane"/>
    <property type="evidence" value="ECO:0007669"/>
    <property type="project" value="UniProtKB-SubCell"/>
</dbReference>
<dbReference type="OrthoDB" id="5141738at2759"/>
<keyword evidence="10" id="KW-1185">Reference proteome</keyword>
<dbReference type="InterPro" id="IPR036259">
    <property type="entry name" value="MFS_trans_sf"/>
</dbReference>
<dbReference type="CDD" id="cd17323">
    <property type="entry name" value="MFS_Tpo1_MDR_like"/>
    <property type="match status" value="1"/>
</dbReference>
<feature type="transmembrane region" description="Helical" evidence="7">
    <location>
        <begin position="387"/>
        <end position="408"/>
    </location>
</feature>
<dbReference type="SUPFAM" id="SSF103473">
    <property type="entry name" value="MFS general substrate transporter"/>
    <property type="match status" value="1"/>
</dbReference>
<comment type="subcellular location">
    <subcellularLocation>
        <location evidence="1">Cell membrane</location>
        <topology evidence="1">Multi-pass membrane protein</topology>
    </subcellularLocation>
</comment>
<dbReference type="EMBL" id="KV878588">
    <property type="protein sequence ID" value="OJJ57568.1"/>
    <property type="molecule type" value="Genomic_DNA"/>
</dbReference>
<dbReference type="Gene3D" id="1.20.1250.20">
    <property type="entry name" value="MFS general substrate transporter like domains"/>
    <property type="match status" value="1"/>
</dbReference>
<dbReference type="PANTHER" id="PTHR23502:SF74">
    <property type="entry name" value="MAJOR FACILITATOR SUPERFAMILY (MFS) PROFILE DOMAIN-CONTAINING PROTEIN"/>
    <property type="match status" value="1"/>
</dbReference>
<dbReference type="Proteomes" id="UP000184356">
    <property type="component" value="Unassembled WGS sequence"/>
</dbReference>
<evidence type="ECO:0000256" key="6">
    <source>
        <dbReference type="SAM" id="MobiDB-lite"/>
    </source>
</evidence>
<feature type="transmembrane region" description="Helical" evidence="7">
    <location>
        <begin position="50"/>
        <end position="68"/>
    </location>
</feature>
<proteinExistence type="inferred from homology"/>
<evidence type="ECO:0000256" key="3">
    <source>
        <dbReference type="ARBA" id="ARBA00022692"/>
    </source>
</evidence>
<dbReference type="InterPro" id="IPR020846">
    <property type="entry name" value="MFS_dom"/>
</dbReference>
<dbReference type="STRING" id="1036612.A0A1L9TDR3"/>
<dbReference type="GO" id="GO:0022857">
    <property type="term" value="F:transmembrane transporter activity"/>
    <property type="evidence" value="ECO:0007669"/>
    <property type="project" value="InterPro"/>
</dbReference>
<evidence type="ECO:0000256" key="1">
    <source>
        <dbReference type="ARBA" id="ARBA00004651"/>
    </source>
</evidence>
<evidence type="ECO:0000313" key="9">
    <source>
        <dbReference type="EMBL" id="OJJ57568.1"/>
    </source>
</evidence>
<keyword evidence="5 7" id="KW-0472">Membrane</keyword>
<dbReference type="AlphaFoldDB" id="A0A1L9TDR3"/>
<feature type="transmembrane region" description="Helical" evidence="7">
    <location>
        <begin position="142"/>
        <end position="164"/>
    </location>
</feature>
<name>A0A1L9TDR3_9EURO</name>
<evidence type="ECO:0000256" key="7">
    <source>
        <dbReference type="SAM" id="Phobius"/>
    </source>
</evidence>
<feature type="region of interest" description="Disordered" evidence="6">
    <location>
        <begin position="1"/>
        <end position="36"/>
    </location>
</feature>
<feature type="transmembrane region" description="Helical" evidence="7">
    <location>
        <begin position="206"/>
        <end position="225"/>
    </location>
</feature>
<reference evidence="10" key="1">
    <citation type="journal article" date="2017" name="Genome Biol.">
        <title>Comparative genomics reveals high biological diversity and specific adaptations in the industrially and medically important fungal genus Aspergillus.</title>
        <authorList>
            <person name="de Vries R.P."/>
            <person name="Riley R."/>
            <person name="Wiebenga A."/>
            <person name="Aguilar-Osorio G."/>
            <person name="Amillis S."/>
            <person name="Uchima C.A."/>
            <person name="Anderluh G."/>
            <person name="Asadollahi M."/>
            <person name="Askin M."/>
            <person name="Barry K."/>
            <person name="Battaglia E."/>
            <person name="Bayram O."/>
            <person name="Benocci T."/>
            <person name="Braus-Stromeyer S.A."/>
            <person name="Caldana C."/>
            <person name="Canovas D."/>
            <person name="Cerqueira G.C."/>
            <person name="Chen F."/>
            <person name="Chen W."/>
            <person name="Choi C."/>
            <person name="Clum A."/>
            <person name="Dos Santos R.A."/>
            <person name="Damasio A.R."/>
            <person name="Diallinas G."/>
            <person name="Emri T."/>
            <person name="Fekete E."/>
            <person name="Flipphi M."/>
            <person name="Freyberg S."/>
            <person name="Gallo A."/>
            <person name="Gournas C."/>
            <person name="Habgood R."/>
            <person name="Hainaut M."/>
            <person name="Harispe M.L."/>
            <person name="Henrissat B."/>
            <person name="Hilden K.S."/>
            <person name="Hope R."/>
            <person name="Hossain A."/>
            <person name="Karabika E."/>
            <person name="Karaffa L."/>
            <person name="Karanyi Z."/>
            <person name="Krasevec N."/>
            <person name="Kuo A."/>
            <person name="Kusch H."/>
            <person name="LaButti K."/>
            <person name="Lagendijk E.L."/>
            <person name="Lapidus A."/>
            <person name="Levasseur A."/>
            <person name="Lindquist E."/>
            <person name="Lipzen A."/>
            <person name="Logrieco A.F."/>
            <person name="MacCabe A."/>
            <person name="Maekelae M.R."/>
            <person name="Malavazi I."/>
            <person name="Melin P."/>
            <person name="Meyer V."/>
            <person name="Mielnichuk N."/>
            <person name="Miskei M."/>
            <person name="Molnar A.P."/>
            <person name="Mule G."/>
            <person name="Ngan C.Y."/>
            <person name="Orejas M."/>
            <person name="Orosz E."/>
            <person name="Ouedraogo J.P."/>
            <person name="Overkamp K.M."/>
            <person name="Park H.-S."/>
            <person name="Perrone G."/>
            <person name="Piumi F."/>
            <person name="Punt P.J."/>
            <person name="Ram A.F."/>
            <person name="Ramon A."/>
            <person name="Rauscher S."/>
            <person name="Record E."/>
            <person name="Riano-Pachon D.M."/>
            <person name="Robert V."/>
            <person name="Roehrig J."/>
            <person name="Ruller R."/>
            <person name="Salamov A."/>
            <person name="Salih N.S."/>
            <person name="Samson R.A."/>
            <person name="Sandor E."/>
            <person name="Sanguinetti M."/>
            <person name="Schuetze T."/>
            <person name="Sepcic K."/>
            <person name="Shelest E."/>
            <person name="Sherlock G."/>
            <person name="Sophianopoulou V."/>
            <person name="Squina F.M."/>
            <person name="Sun H."/>
            <person name="Susca A."/>
            <person name="Todd R.B."/>
            <person name="Tsang A."/>
            <person name="Unkles S.E."/>
            <person name="van de Wiele N."/>
            <person name="van Rossen-Uffink D."/>
            <person name="Oliveira J.V."/>
            <person name="Vesth T.C."/>
            <person name="Visser J."/>
            <person name="Yu J.-H."/>
            <person name="Zhou M."/>
            <person name="Andersen M.R."/>
            <person name="Archer D.B."/>
            <person name="Baker S.E."/>
            <person name="Benoit I."/>
            <person name="Brakhage A.A."/>
            <person name="Braus G.H."/>
            <person name="Fischer R."/>
            <person name="Frisvad J.C."/>
            <person name="Goldman G.H."/>
            <person name="Houbraken J."/>
            <person name="Oakley B."/>
            <person name="Pocsi I."/>
            <person name="Scazzocchio C."/>
            <person name="Seiboth B."/>
            <person name="vanKuyk P.A."/>
            <person name="Wortman J."/>
            <person name="Dyer P.S."/>
            <person name="Grigoriev I.V."/>
        </authorList>
    </citation>
    <scope>NUCLEOTIDE SEQUENCE [LARGE SCALE GENOMIC DNA]</scope>
    <source>
        <strain evidence="10">CBS 593.65</strain>
    </source>
</reference>
<dbReference type="GeneID" id="63756714"/>
<feature type="transmembrane region" description="Helical" evidence="7">
    <location>
        <begin position="311"/>
        <end position="331"/>
    </location>
</feature>
<feature type="domain" description="Major facilitator superfamily (MFS) profile" evidence="8">
    <location>
        <begin position="49"/>
        <end position="473"/>
    </location>
</feature>
<protein>
    <recommendedName>
        <fullName evidence="8">Major facilitator superfamily (MFS) profile domain-containing protein</fullName>
    </recommendedName>
</protein>
<dbReference type="Pfam" id="PF07690">
    <property type="entry name" value="MFS_1"/>
    <property type="match status" value="1"/>
</dbReference>
<accession>A0A1L9TDR3</accession>
<dbReference type="InterPro" id="IPR011701">
    <property type="entry name" value="MFS"/>
</dbReference>
<evidence type="ECO:0000313" key="10">
    <source>
        <dbReference type="Proteomes" id="UP000184356"/>
    </source>
</evidence>
<comment type="similarity">
    <text evidence="2">Belongs to the major facilitator superfamily.</text>
</comment>
<dbReference type="RefSeq" id="XP_040701374.1">
    <property type="nucleotide sequence ID" value="XM_040840641.1"/>
</dbReference>
<feature type="transmembrane region" description="Helical" evidence="7">
    <location>
        <begin position="176"/>
        <end position="194"/>
    </location>
</feature>
<feature type="transmembrane region" description="Helical" evidence="7">
    <location>
        <begin position="88"/>
        <end position="105"/>
    </location>
</feature>
<dbReference type="VEuPathDB" id="FungiDB:ASPSYDRAFT_133586"/>
<feature type="transmembrane region" description="Helical" evidence="7">
    <location>
        <begin position="117"/>
        <end position="136"/>
    </location>
</feature>
<keyword evidence="3 7" id="KW-0812">Transmembrane</keyword>
<feature type="compositionally biased region" description="Basic and acidic residues" evidence="6">
    <location>
        <begin position="1"/>
        <end position="13"/>
    </location>
</feature>
<evidence type="ECO:0000256" key="5">
    <source>
        <dbReference type="ARBA" id="ARBA00023136"/>
    </source>
</evidence>
<dbReference type="PANTHER" id="PTHR23502">
    <property type="entry name" value="MAJOR FACILITATOR SUPERFAMILY"/>
    <property type="match status" value="1"/>
</dbReference>